<dbReference type="PIRSF" id="PIRSF006157">
    <property type="entry name" value="Doxgns_DODA"/>
    <property type="match status" value="1"/>
</dbReference>
<proteinExistence type="inferred from homology"/>
<dbReference type="GO" id="GO:0008270">
    <property type="term" value="F:zinc ion binding"/>
    <property type="evidence" value="ECO:0007669"/>
    <property type="project" value="InterPro"/>
</dbReference>
<comment type="cofactor">
    <cofactor evidence="1">
        <name>Zn(2+)</name>
        <dbReference type="ChEBI" id="CHEBI:29105"/>
    </cofactor>
</comment>
<dbReference type="GO" id="GO:0008198">
    <property type="term" value="F:ferrous iron binding"/>
    <property type="evidence" value="ECO:0007669"/>
    <property type="project" value="InterPro"/>
</dbReference>
<feature type="region of interest" description="Disordered" evidence="6">
    <location>
        <begin position="1"/>
        <end position="28"/>
    </location>
</feature>
<keyword evidence="9" id="KW-1185">Reference proteome</keyword>
<keyword evidence="5" id="KW-0560">Oxidoreductase</keyword>
<evidence type="ECO:0000313" key="8">
    <source>
        <dbReference type="EMBL" id="TXD98554.1"/>
    </source>
</evidence>
<evidence type="ECO:0000259" key="7">
    <source>
        <dbReference type="Pfam" id="PF02900"/>
    </source>
</evidence>
<keyword evidence="4" id="KW-0862">Zinc</keyword>
<organism evidence="8 9">
    <name type="scientific">Psychrobacter frigidicola</name>
    <dbReference type="NCBI Taxonomy" id="45611"/>
    <lineage>
        <taxon>Bacteria</taxon>
        <taxon>Pseudomonadati</taxon>
        <taxon>Pseudomonadota</taxon>
        <taxon>Gammaproteobacteria</taxon>
        <taxon>Moraxellales</taxon>
        <taxon>Moraxellaceae</taxon>
        <taxon>Psychrobacter</taxon>
    </lineage>
</organism>
<keyword evidence="3" id="KW-0479">Metal-binding</keyword>
<dbReference type="RefSeq" id="WP_147223121.1">
    <property type="nucleotide sequence ID" value="NZ_CAJGYY010000001.1"/>
</dbReference>
<dbReference type="CDD" id="cd07363">
    <property type="entry name" value="45_DOPA_Dioxygenase"/>
    <property type="match status" value="1"/>
</dbReference>
<evidence type="ECO:0000256" key="4">
    <source>
        <dbReference type="ARBA" id="ARBA00022833"/>
    </source>
</evidence>
<name>A0A5C7A7L3_9GAMM</name>
<dbReference type="Gene3D" id="3.40.830.10">
    <property type="entry name" value="LigB-like"/>
    <property type="match status" value="1"/>
</dbReference>
<comment type="similarity">
    <text evidence="2">Belongs to the DODA-type extradiol aromatic ring-opening dioxygenase family.</text>
</comment>
<evidence type="ECO:0000256" key="1">
    <source>
        <dbReference type="ARBA" id="ARBA00001947"/>
    </source>
</evidence>
<gene>
    <name evidence="8" type="ORF">ES754_06555</name>
</gene>
<dbReference type="OrthoDB" id="9790889at2"/>
<dbReference type="EMBL" id="VORZ01000001">
    <property type="protein sequence ID" value="TXD98554.1"/>
    <property type="molecule type" value="Genomic_DNA"/>
</dbReference>
<dbReference type="AlphaFoldDB" id="A0A5C7A7L3"/>
<comment type="caution">
    <text evidence="8">The sequence shown here is derived from an EMBL/GenBank/DDBJ whole genome shotgun (WGS) entry which is preliminary data.</text>
</comment>
<dbReference type="PANTHER" id="PTHR30096:SF0">
    <property type="entry name" value="4,5-DOPA DIOXYGENASE EXTRADIOL-LIKE PROTEIN"/>
    <property type="match status" value="1"/>
</dbReference>
<protein>
    <submittedName>
        <fullName evidence="8">Dioxygenase</fullName>
    </submittedName>
</protein>
<dbReference type="GO" id="GO:0016702">
    <property type="term" value="F:oxidoreductase activity, acting on single donors with incorporation of molecular oxygen, incorporation of two atoms of oxygen"/>
    <property type="evidence" value="ECO:0007669"/>
    <property type="project" value="UniProtKB-ARBA"/>
</dbReference>
<keyword evidence="8" id="KW-0223">Dioxygenase</keyword>
<accession>A0A5C7A7L3</accession>
<dbReference type="InterPro" id="IPR004183">
    <property type="entry name" value="Xdiol_dOase_suB"/>
</dbReference>
<dbReference type="SUPFAM" id="SSF53213">
    <property type="entry name" value="LigB-like"/>
    <property type="match status" value="1"/>
</dbReference>
<dbReference type="PANTHER" id="PTHR30096">
    <property type="entry name" value="4,5-DOPA DIOXYGENASE EXTRADIOL-LIKE PROTEIN"/>
    <property type="match status" value="1"/>
</dbReference>
<evidence type="ECO:0000256" key="6">
    <source>
        <dbReference type="SAM" id="MobiDB-lite"/>
    </source>
</evidence>
<evidence type="ECO:0000256" key="5">
    <source>
        <dbReference type="ARBA" id="ARBA00023002"/>
    </source>
</evidence>
<dbReference type="Pfam" id="PF02900">
    <property type="entry name" value="LigB"/>
    <property type="match status" value="1"/>
</dbReference>
<feature type="domain" description="Extradiol ring-cleavage dioxygenase class III enzyme subunit B" evidence="7">
    <location>
        <begin position="52"/>
        <end position="298"/>
    </location>
</feature>
<evidence type="ECO:0000256" key="2">
    <source>
        <dbReference type="ARBA" id="ARBA00007581"/>
    </source>
</evidence>
<evidence type="ECO:0000256" key="3">
    <source>
        <dbReference type="ARBA" id="ARBA00022723"/>
    </source>
</evidence>
<dbReference type="InterPro" id="IPR014436">
    <property type="entry name" value="Extradiol_dOase_DODA"/>
</dbReference>
<evidence type="ECO:0000313" key="9">
    <source>
        <dbReference type="Proteomes" id="UP000321903"/>
    </source>
</evidence>
<reference evidence="8 9" key="1">
    <citation type="submission" date="2019-08" db="EMBL/GenBank/DDBJ databases">
        <title>Genome sequence of Psychrobacter frigidicola ACAM304 (type strain).</title>
        <authorList>
            <person name="Bowman J.P."/>
        </authorList>
    </citation>
    <scope>NUCLEOTIDE SEQUENCE [LARGE SCALE GENOMIC DNA]</scope>
    <source>
        <strain evidence="8 9">ACAM 304</strain>
    </source>
</reference>
<sequence length="299" mass="33142">MSYSKPVKKIPTNYPNHHGQHRDDTDPTAPITAAVAWADTPAGLSNASNLPAIFISHGAPTLAIEQSATTSALARIGHNLPKPRAIIIMSAHWTSSKLEISSNPKPKTWHDFSGFDAELHRLQYPVDGHTALAESLAQQLSARGIACSVNPLRVCDHGVWAPLRHLYPQADVPIVQVSLPQHYDSNACYQLGAQLAQLRDQQILIIGSGNITHNLKALRWEADSIDVRAKDFKLWLLQQLKSDIPAALDWQQYPDYQHIHPSDEHLLPLFFALGAGQRVSVIHESMAHHSLGMDIYRFD</sequence>
<dbReference type="Proteomes" id="UP000321903">
    <property type="component" value="Unassembled WGS sequence"/>
</dbReference>